<dbReference type="Gene3D" id="3.40.630.30">
    <property type="match status" value="2"/>
</dbReference>
<keyword evidence="2" id="KW-0808">Transferase</keyword>
<accession>A0A7G9R361</accession>
<evidence type="ECO:0000259" key="1">
    <source>
        <dbReference type="PROSITE" id="PS51186"/>
    </source>
</evidence>
<dbReference type="EMBL" id="CP060712">
    <property type="protein sequence ID" value="QNN50036.1"/>
    <property type="molecule type" value="Genomic_DNA"/>
</dbReference>
<gene>
    <name evidence="2" type="ORF">H9L10_02870</name>
</gene>
<evidence type="ECO:0000313" key="3">
    <source>
        <dbReference type="Proteomes" id="UP000515976"/>
    </source>
</evidence>
<protein>
    <submittedName>
        <fullName evidence="2">GNAT family N-acetyltransferase</fullName>
    </submittedName>
</protein>
<organism evidence="2 3">
    <name type="scientific">Phycicoccus endophyticus</name>
    <dbReference type="NCBI Taxonomy" id="1690220"/>
    <lineage>
        <taxon>Bacteria</taxon>
        <taxon>Bacillati</taxon>
        <taxon>Actinomycetota</taxon>
        <taxon>Actinomycetes</taxon>
        <taxon>Micrococcales</taxon>
        <taxon>Intrasporangiaceae</taxon>
        <taxon>Phycicoccus</taxon>
    </lineage>
</organism>
<name>A0A7G9R361_9MICO</name>
<dbReference type="PANTHER" id="PTHR43792">
    <property type="entry name" value="GNAT FAMILY, PUTATIVE (AFU_ORTHOLOGUE AFUA_3G00765)-RELATED-RELATED"/>
    <property type="match status" value="1"/>
</dbReference>
<dbReference type="SUPFAM" id="SSF55729">
    <property type="entry name" value="Acyl-CoA N-acyltransferases (Nat)"/>
    <property type="match status" value="2"/>
</dbReference>
<sequence length="379" mass="41226">MTVTTFPDDVPELGDGQVRLRAHRSADLERIVEQCTDPESLRWTTVPRPYGPQQGREWLAALEAAWRDAAGNRTWAVTRADDPGGTYLGAVDLRPRVGDQVAELGYGLHPEARGCGVMAAAVRLACRWWFERGGSRVLWRAARGNFASWRVAWACGFTRHGTLPGSLADGDGGPALDAWQASLGAEDLMEARTPWCEPTALGSPAAGGLRLRPWRDEDVEALETLEQPSHHMPARGVLDADTFPEWLLTRREKMAVGTTVSWCVADDEHDRALGEVLLFVTEGTLEDDTAELGYQVLPGARRRGVATAAARRVVEHAFTARADGGLGLRRLVARTAEDNVGSTRVLDALGFELWGTEAAADVLPGGRTVAALHWELLRG</sequence>
<keyword evidence="3" id="KW-1185">Reference proteome</keyword>
<evidence type="ECO:0000313" key="2">
    <source>
        <dbReference type="EMBL" id="QNN50036.1"/>
    </source>
</evidence>
<proteinExistence type="predicted"/>
<feature type="domain" description="N-acetyltransferase" evidence="1">
    <location>
        <begin position="18"/>
        <end position="186"/>
    </location>
</feature>
<dbReference type="PROSITE" id="PS51186">
    <property type="entry name" value="GNAT"/>
    <property type="match status" value="2"/>
</dbReference>
<dbReference type="Pfam" id="PF13302">
    <property type="entry name" value="Acetyltransf_3"/>
    <property type="match status" value="2"/>
</dbReference>
<dbReference type="InterPro" id="IPR051531">
    <property type="entry name" value="N-acetyltransferase"/>
</dbReference>
<dbReference type="AlphaFoldDB" id="A0A7G9R361"/>
<dbReference type="GO" id="GO:0016747">
    <property type="term" value="F:acyltransferase activity, transferring groups other than amino-acyl groups"/>
    <property type="evidence" value="ECO:0007669"/>
    <property type="project" value="InterPro"/>
</dbReference>
<dbReference type="InterPro" id="IPR000182">
    <property type="entry name" value="GNAT_dom"/>
</dbReference>
<dbReference type="Proteomes" id="UP000515976">
    <property type="component" value="Chromosome"/>
</dbReference>
<dbReference type="InterPro" id="IPR016181">
    <property type="entry name" value="Acyl_CoA_acyltransferase"/>
</dbReference>
<feature type="domain" description="N-acetyltransferase" evidence="1">
    <location>
        <begin position="209"/>
        <end position="379"/>
    </location>
</feature>
<dbReference type="KEGG" id="pei:H9L10_02870"/>
<reference evidence="2 3" key="1">
    <citation type="submission" date="2020-08" db="EMBL/GenBank/DDBJ databases">
        <title>Genome sequence of Phycicoccus endophyticus JCM 31784T.</title>
        <authorList>
            <person name="Hyun D.-W."/>
            <person name="Bae J.-W."/>
        </authorList>
    </citation>
    <scope>NUCLEOTIDE SEQUENCE [LARGE SCALE GENOMIC DNA]</scope>
    <source>
        <strain evidence="2 3">JCM 31784</strain>
    </source>
</reference>
<dbReference type="RefSeq" id="WP_166102020.1">
    <property type="nucleotide sequence ID" value="NZ_BMMY01000002.1"/>
</dbReference>